<keyword evidence="4 5" id="KW-0472">Membrane</keyword>
<keyword evidence="3 5" id="KW-1133">Transmembrane helix</keyword>
<dbReference type="PANTHER" id="PTHR35371:SF1">
    <property type="entry name" value="BLR7753 PROTEIN"/>
    <property type="match status" value="1"/>
</dbReference>
<proteinExistence type="predicted"/>
<dbReference type="OrthoDB" id="7743618at2"/>
<dbReference type="InterPro" id="IPR023352">
    <property type="entry name" value="MAPEG-like_dom_sf"/>
</dbReference>
<dbReference type="InterPro" id="IPR001129">
    <property type="entry name" value="Membr-assoc_MAPEG"/>
</dbReference>
<evidence type="ECO:0000313" key="6">
    <source>
        <dbReference type="EMBL" id="SUZ32558.1"/>
    </source>
</evidence>
<dbReference type="PANTHER" id="PTHR35371">
    <property type="entry name" value="INNER MEMBRANE PROTEIN"/>
    <property type="match status" value="1"/>
</dbReference>
<evidence type="ECO:0000256" key="3">
    <source>
        <dbReference type="ARBA" id="ARBA00022989"/>
    </source>
</evidence>
<evidence type="ECO:0000256" key="5">
    <source>
        <dbReference type="SAM" id="Phobius"/>
    </source>
</evidence>
<keyword evidence="2 5" id="KW-0812">Transmembrane</keyword>
<organism evidence="6 7">
    <name type="scientific">Roseinatronobacter ekhonensis</name>
    <dbReference type="NCBI Taxonomy" id="254356"/>
    <lineage>
        <taxon>Bacteria</taxon>
        <taxon>Pseudomonadati</taxon>
        <taxon>Pseudomonadota</taxon>
        <taxon>Alphaproteobacteria</taxon>
        <taxon>Rhodobacterales</taxon>
        <taxon>Paracoccaceae</taxon>
        <taxon>Roseinatronobacter</taxon>
    </lineage>
</organism>
<dbReference type="SUPFAM" id="SSF161084">
    <property type="entry name" value="MAPEG domain-like"/>
    <property type="match status" value="1"/>
</dbReference>
<dbReference type="EMBL" id="UIHC01000023">
    <property type="protein sequence ID" value="SUZ32558.1"/>
    <property type="molecule type" value="Genomic_DNA"/>
</dbReference>
<sequence length="131" mass="14208">MSLELICLALAGLLWAGQLAHLALRANLEIGTRYFLSPRDDPPPKPLSPGTSRLKRAYDNHQEALLLFGVAVTAISLADKSTPLSGALAFIYLGARVAFVPAYVLGWQPWRSVFFGIGYLCSILLLVLALI</sequence>
<name>A0A3B0MGA4_9RHOB</name>
<protein>
    <recommendedName>
        <fullName evidence="8">MAPEG family protein</fullName>
    </recommendedName>
</protein>
<dbReference type="Gene3D" id="1.20.120.550">
    <property type="entry name" value="Membrane associated eicosanoid/glutathione metabolism-like domain"/>
    <property type="match status" value="1"/>
</dbReference>
<gene>
    <name evidence="6" type="ORF">ROE7235_02319</name>
</gene>
<evidence type="ECO:0000256" key="4">
    <source>
        <dbReference type="ARBA" id="ARBA00023136"/>
    </source>
</evidence>
<evidence type="ECO:0008006" key="8">
    <source>
        <dbReference type="Google" id="ProtNLM"/>
    </source>
</evidence>
<evidence type="ECO:0000313" key="7">
    <source>
        <dbReference type="Proteomes" id="UP000272908"/>
    </source>
</evidence>
<reference evidence="7" key="1">
    <citation type="submission" date="2018-08" db="EMBL/GenBank/DDBJ databases">
        <authorList>
            <person name="Rodrigo-Torres L."/>
            <person name="Arahal R. D."/>
            <person name="Lucena T."/>
        </authorList>
    </citation>
    <scope>NUCLEOTIDE SEQUENCE [LARGE SCALE GENOMIC DNA]</scope>
    <source>
        <strain evidence="7">CECT 7235</strain>
    </source>
</reference>
<accession>A0A3B0MGA4</accession>
<evidence type="ECO:0000256" key="2">
    <source>
        <dbReference type="ARBA" id="ARBA00022692"/>
    </source>
</evidence>
<feature type="transmembrane region" description="Helical" evidence="5">
    <location>
        <begin position="110"/>
        <end position="130"/>
    </location>
</feature>
<dbReference type="RefSeq" id="WP_121095700.1">
    <property type="nucleotide sequence ID" value="NZ_UIHC01000023.1"/>
</dbReference>
<dbReference type="AlphaFoldDB" id="A0A3B0MGA4"/>
<evidence type="ECO:0000256" key="1">
    <source>
        <dbReference type="ARBA" id="ARBA00004370"/>
    </source>
</evidence>
<dbReference type="Proteomes" id="UP000272908">
    <property type="component" value="Unassembled WGS sequence"/>
</dbReference>
<feature type="transmembrane region" description="Helical" evidence="5">
    <location>
        <begin position="85"/>
        <end position="104"/>
    </location>
</feature>
<dbReference type="GO" id="GO:0016020">
    <property type="term" value="C:membrane"/>
    <property type="evidence" value="ECO:0007669"/>
    <property type="project" value="UniProtKB-SubCell"/>
</dbReference>
<keyword evidence="7" id="KW-1185">Reference proteome</keyword>
<dbReference type="Pfam" id="PF01124">
    <property type="entry name" value="MAPEG"/>
    <property type="match status" value="1"/>
</dbReference>
<comment type="subcellular location">
    <subcellularLocation>
        <location evidence="1">Membrane</location>
    </subcellularLocation>
</comment>